<name>A0A5C4MPG2_9ACTN</name>
<dbReference type="EMBL" id="VDFR01000057">
    <property type="protein sequence ID" value="TNC46307.1"/>
    <property type="molecule type" value="Genomic_DNA"/>
</dbReference>
<feature type="region of interest" description="Disordered" evidence="1">
    <location>
        <begin position="69"/>
        <end position="89"/>
    </location>
</feature>
<dbReference type="Gene3D" id="3.40.720.10">
    <property type="entry name" value="Alkaline Phosphatase, subunit A"/>
    <property type="match status" value="1"/>
</dbReference>
<protein>
    <recommendedName>
        <fullName evidence="5">Sulfatase N-terminal domain-containing protein</fullName>
    </recommendedName>
</protein>
<feature type="compositionally biased region" description="Low complexity" evidence="1">
    <location>
        <begin position="72"/>
        <end position="86"/>
    </location>
</feature>
<dbReference type="Proteomes" id="UP000306740">
    <property type="component" value="Unassembled WGS sequence"/>
</dbReference>
<evidence type="ECO:0008006" key="5">
    <source>
        <dbReference type="Google" id="ProtNLM"/>
    </source>
</evidence>
<evidence type="ECO:0000313" key="4">
    <source>
        <dbReference type="Proteomes" id="UP000306740"/>
    </source>
</evidence>
<proteinExistence type="predicted"/>
<dbReference type="SUPFAM" id="SSF53649">
    <property type="entry name" value="Alkaline phosphatase-like"/>
    <property type="match status" value="1"/>
</dbReference>
<gene>
    <name evidence="3" type="ORF">FHE65_12790</name>
    <name evidence="2" type="ORF">FHE65_23025</name>
</gene>
<dbReference type="PANTHER" id="PTHR10151:SF120">
    <property type="entry name" value="BIS(5'-ADENOSYL)-TRIPHOSPHATASE"/>
    <property type="match status" value="1"/>
</dbReference>
<accession>A0A5C4MPG2</accession>
<dbReference type="InterPro" id="IPR017850">
    <property type="entry name" value="Alkaline_phosphatase_core_sf"/>
</dbReference>
<dbReference type="OrthoDB" id="279982at2"/>
<sequence length="390" mass="42319">MWTSSTRQESRHTGFPPLVRSPQPRCRNCPRLESTAAGSSEGADMILRRTVLISCLGLTLVVGVGAASNDVAGTPAPTAATAPAAGRSADDAVNRVVAISVDGLNPQAIRRLGRSRTPNFHRLMRQGAVTLNARTAREQTRTLPNHTGMLTGRRIDARRGGHGVTFNSDTGTTVHRAAGHRVASVFDVVHGHGGSTALFAAKTKFALFQRTWRPTIDRFTVDPDNSRLVSAVTGELRRAPRTFTFVHLSLPDQVGHSRGFMGAAYLRAVRRTDRLLGRILSTLRSRPSLRKHTLVVLTADHGGRGTSHGNARRLANYRVPFMVWGPGVAAGKNLYRLSARYRSPGSARTRYSGRQPIRNGDLANVVTDVLDLPRVPGSQLNARRGLHAIR</sequence>
<dbReference type="GO" id="GO:0016787">
    <property type="term" value="F:hydrolase activity"/>
    <property type="evidence" value="ECO:0007669"/>
    <property type="project" value="UniProtKB-ARBA"/>
</dbReference>
<organism evidence="3 4">
    <name type="scientific">Mumia zhuanghuii</name>
    <dbReference type="NCBI Taxonomy" id="2585211"/>
    <lineage>
        <taxon>Bacteria</taxon>
        <taxon>Bacillati</taxon>
        <taxon>Actinomycetota</taxon>
        <taxon>Actinomycetes</taxon>
        <taxon>Propionibacteriales</taxon>
        <taxon>Nocardioidaceae</taxon>
        <taxon>Mumia</taxon>
    </lineage>
</organism>
<dbReference type="InterPro" id="IPR002591">
    <property type="entry name" value="Phosphodiest/P_Trfase"/>
</dbReference>
<dbReference type="AlphaFoldDB" id="A0A5C4MPG2"/>
<dbReference type="PANTHER" id="PTHR10151">
    <property type="entry name" value="ECTONUCLEOTIDE PYROPHOSPHATASE/PHOSPHODIESTERASE"/>
    <property type="match status" value="1"/>
</dbReference>
<comment type="caution">
    <text evidence="3">The sequence shown here is derived from an EMBL/GenBank/DDBJ whole genome shotgun (WGS) entry which is preliminary data.</text>
</comment>
<reference evidence="3 4" key="1">
    <citation type="submission" date="2019-05" db="EMBL/GenBank/DDBJ databases">
        <title>Mumia sp. nov., isolated from the intestinal contents of plateau pika (Ochotona curzoniae) in the Qinghai-Tibet plateau of China.</title>
        <authorList>
            <person name="Tian Z."/>
        </authorList>
    </citation>
    <scope>NUCLEOTIDE SEQUENCE [LARGE SCALE GENOMIC DNA]</scope>
    <source>
        <strain evidence="4">527</strain>
        <strain evidence="3">Z527</strain>
    </source>
</reference>
<evidence type="ECO:0000313" key="2">
    <source>
        <dbReference type="EMBL" id="TNC40494.1"/>
    </source>
</evidence>
<feature type="region of interest" description="Disordered" evidence="1">
    <location>
        <begin position="1"/>
        <end position="26"/>
    </location>
</feature>
<dbReference type="EMBL" id="VDFR01000109">
    <property type="protein sequence ID" value="TNC40494.1"/>
    <property type="molecule type" value="Genomic_DNA"/>
</dbReference>
<evidence type="ECO:0000313" key="3">
    <source>
        <dbReference type="EMBL" id="TNC46307.1"/>
    </source>
</evidence>
<evidence type="ECO:0000256" key="1">
    <source>
        <dbReference type="SAM" id="MobiDB-lite"/>
    </source>
</evidence>
<dbReference type="Pfam" id="PF01663">
    <property type="entry name" value="Phosphodiest"/>
    <property type="match status" value="1"/>
</dbReference>